<dbReference type="RefSeq" id="WP_132215267.1">
    <property type="nucleotide sequence ID" value="NZ_OX156936.1"/>
</dbReference>
<dbReference type="EMBL" id="SLUP01000002">
    <property type="protein sequence ID" value="TCL67578.1"/>
    <property type="molecule type" value="Genomic_DNA"/>
</dbReference>
<accession>A0A4R1RMS1</accession>
<evidence type="ECO:0000313" key="2">
    <source>
        <dbReference type="EMBL" id="TCL67578.1"/>
    </source>
</evidence>
<dbReference type="Proteomes" id="UP000295455">
    <property type="component" value="Unassembled WGS sequence"/>
</dbReference>
<feature type="transmembrane region" description="Helical" evidence="1">
    <location>
        <begin position="41"/>
        <end position="60"/>
    </location>
</feature>
<proteinExistence type="predicted"/>
<feature type="transmembrane region" description="Helical" evidence="1">
    <location>
        <begin position="9"/>
        <end position="29"/>
    </location>
</feature>
<keyword evidence="3" id="KW-1185">Reference proteome</keyword>
<protein>
    <submittedName>
        <fullName evidence="2">Uncharacterized protein</fullName>
    </submittedName>
</protein>
<evidence type="ECO:0000256" key="1">
    <source>
        <dbReference type="SAM" id="Phobius"/>
    </source>
</evidence>
<dbReference type="OrthoDB" id="1453725at2"/>
<feature type="transmembrane region" description="Helical" evidence="1">
    <location>
        <begin position="143"/>
        <end position="163"/>
    </location>
</feature>
<keyword evidence="1" id="KW-0472">Membrane</keyword>
<keyword evidence="1" id="KW-1133">Transmembrane helix</keyword>
<feature type="transmembrane region" description="Helical" evidence="1">
    <location>
        <begin position="95"/>
        <end position="113"/>
    </location>
</feature>
<organism evidence="2 3">
    <name type="scientific">Mariniflexile fucanivorans</name>
    <dbReference type="NCBI Taxonomy" id="264023"/>
    <lineage>
        <taxon>Bacteria</taxon>
        <taxon>Pseudomonadati</taxon>
        <taxon>Bacteroidota</taxon>
        <taxon>Flavobacteriia</taxon>
        <taxon>Flavobacteriales</taxon>
        <taxon>Flavobacteriaceae</taxon>
        <taxon>Mariniflexile</taxon>
    </lineage>
</organism>
<dbReference type="AlphaFoldDB" id="A0A4R1RMS1"/>
<comment type="caution">
    <text evidence="2">The sequence shown here is derived from an EMBL/GenBank/DDBJ whole genome shotgun (WGS) entry which is preliminary data.</text>
</comment>
<keyword evidence="1" id="KW-0812">Transmembrane</keyword>
<name>A0A4R1RMS1_9FLAO</name>
<sequence length="177" mass="20709">MTKRDFFRIIIKLFGLYALILTIFTYIPTNISYVAYQFEPIVLLWIFGVAALTVLIYTLLIRKTDLIIDFLKIDKGFDDERIEFGNFNSQKIMQLALILIGGFLIIDYLPQFLQYTYLAFKKEVSPSGLNQLEEFSFGKTKDYLDWAISGINLIIGYILLTNYNRITNWINKKEKNV</sequence>
<evidence type="ECO:0000313" key="3">
    <source>
        <dbReference type="Proteomes" id="UP000295455"/>
    </source>
</evidence>
<reference evidence="2 3" key="1">
    <citation type="submission" date="2019-03" db="EMBL/GenBank/DDBJ databases">
        <title>Genomic Encyclopedia of Type Strains, Phase IV (KMG-IV): sequencing the most valuable type-strain genomes for metagenomic binning, comparative biology and taxonomic classification.</title>
        <authorList>
            <person name="Goeker M."/>
        </authorList>
    </citation>
    <scope>NUCLEOTIDE SEQUENCE [LARGE SCALE GENOMIC DNA]</scope>
    <source>
        <strain evidence="2 3">DSM 18792</strain>
    </source>
</reference>
<gene>
    <name evidence="2" type="ORF">EV196_102134</name>
</gene>